<organism evidence="2 3">
    <name type="scientific">Dipteronia sinensis</name>
    <dbReference type="NCBI Taxonomy" id="43782"/>
    <lineage>
        <taxon>Eukaryota</taxon>
        <taxon>Viridiplantae</taxon>
        <taxon>Streptophyta</taxon>
        <taxon>Embryophyta</taxon>
        <taxon>Tracheophyta</taxon>
        <taxon>Spermatophyta</taxon>
        <taxon>Magnoliopsida</taxon>
        <taxon>eudicotyledons</taxon>
        <taxon>Gunneridae</taxon>
        <taxon>Pentapetalae</taxon>
        <taxon>rosids</taxon>
        <taxon>malvids</taxon>
        <taxon>Sapindales</taxon>
        <taxon>Sapindaceae</taxon>
        <taxon>Hippocastanoideae</taxon>
        <taxon>Acereae</taxon>
        <taxon>Dipteronia</taxon>
    </lineage>
</organism>
<evidence type="ECO:0000313" key="2">
    <source>
        <dbReference type="EMBL" id="KAK3184895.1"/>
    </source>
</evidence>
<dbReference type="PANTHER" id="PTHR21596">
    <property type="entry name" value="RIBONUCLEASE P SUBUNIT P38"/>
    <property type="match status" value="1"/>
</dbReference>
<protein>
    <recommendedName>
        <fullName evidence="1">Factor of DNA methylation 1-5/IDN2 domain-containing protein</fullName>
    </recommendedName>
</protein>
<proteinExistence type="predicted"/>
<dbReference type="EMBL" id="JANJYJ010000010">
    <property type="protein sequence ID" value="KAK3184895.1"/>
    <property type="molecule type" value="Genomic_DNA"/>
</dbReference>
<dbReference type="Proteomes" id="UP001281410">
    <property type="component" value="Unassembled WGS sequence"/>
</dbReference>
<evidence type="ECO:0000259" key="1">
    <source>
        <dbReference type="Pfam" id="PF03469"/>
    </source>
</evidence>
<evidence type="ECO:0000313" key="3">
    <source>
        <dbReference type="Proteomes" id="UP001281410"/>
    </source>
</evidence>
<dbReference type="GO" id="GO:0080188">
    <property type="term" value="P:gene silencing by siRNA-directed DNA methylation"/>
    <property type="evidence" value="ECO:0007669"/>
    <property type="project" value="InterPro"/>
</dbReference>
<dbReference type="InterPro" id="IPR045177">
    <property type="entry name" value="FDM1-5/IDN2"/>
</dbReference>
<sequence>MQEIIIEEDEKVKKLKEVGDEIYLAVITALKELNEYNPSGRYVISELWNFKEGRKATLKEAIAYSVDYISPLKKERGRGILIGFGEMDGEIED</sequence>
<feature type="domain" description="Factor of DNA methylation 1-5/IDN2" evidence="1">
    <location>
        <begin position="2"/>
        <end position="73"/>
    </location>
</feature>
<dbReference type="InterPro" id="IPR005379">
    <property type="entry name" value="FDM1-5/IDN2_XH"/>
</dbReference>
<gene>
    <name evidence="2" type="ORF">Dsin_032181</name>
</gene>
<reference evidence="2" key="1">
    <citation type="journal article" date="2023" name="Plant J.">
        <title>Genome sequences and population genomics provide insights into the demographic history, inbreeding, and mutation load of two 'living fossil' tree species of Dipteronia.</title>
        <authorList>
            <person name="Feng Y."/>
            <person name="Comes H.P."/>
            <person name="Chen J."/>
            <person name="Zhu S."/>
            <person name="Lu R."/>
            <person name="Zhang X."/>
            <person name="Li P."/>
            <person name="Qiu J."/>
            <person name="Olsen K.M."/>
            <person name="Qiu Y."/>
        </authorList>
    </citation>
    <scope>NUCLEOTIDE SEQUENCE</scope>
    <source>
        <strain evidence="2">NBL</strain>
    </source>
</reference>
<dbReference type="PANTHER" id="PTHR21596:SF3">
    <property type="entry name" value="FACTOR OF DNA METHYLATION 1-RELATED"/>
    <property type="match status" value="1"/>
</dbReference>
<accession>A0AAE0DU28</accession>
<keyword evidence="3" id="KW-1185">Reference proteome</keyword>
<comment type="caution">
    <text evidence="2">The sequence shown here is derived from an EMBL/GenBank/DDBJ whole genome shotgun (WGS) entry which is preliminary data.</text>
</comment>
<dbReference type="AlphaFoldDB" id="A0AAE0DU28"/>
<dbReference type="Pfam" id="PF03469">
    <property type="entry name" value="XH"/>
    <property type="match status" value="1"/>
</dbReference>
<name>A0AAE0DU28_9ROSI</name>